<feature type="transmembrane region" description="Helical" evidence="7">
    <location>
        <begin position="209"/>
        <end position="228"/>
    </location>
</feature>
<feature type="transmembrane region" description="Helical" evidence="7">
    <location>
        <begin position="60"/>
        <end position="80"/>
    </location>
</feature>
<evidence type="ECO:0000256" key="5">
    <source>
        <dbReference type="ARBA" id="ARBA00022989"/>
    </source>
</evidence>
<feature type="transmembrane region" description="Helical" evidence="7">
    <location>
        <begin position="343"/>
        <end position="361"/>
    </location>
</feature>
<evidence type="ECO:0000259" key="8">
    <source>
        <dbReference type="PROSITE" id="PS50850"/>
    </source>
</evidence>
<sequence length="516" mass="52719">MTSQTHSAPHPSIQLSRRGRWAAVAVLAASLLVIMMDMTILNIAIPDMAAELTPTSTQQLWIVDIYSLVLAGLLVSWAAIADRWGRKRMLMLGYALFGGASLLVLFAESAEAVIAIRALLGVGGAMIMPTTLSLIRVIFTDAKERATALSIWAAVSGLGAAIGPLAGGFLLEHFSWHAAFLINVPLMVGALIAGFLLLPESRVPNPGRWDALAALLSLVGMTLLVWSIKTFGKEATLAAPEAWIALAGAVVTLGWFGLRCVRSDHPLLELRLFNSRPFSAGMIAALGSTFAMVAALLLLAQWMQLVDGASPLEAGLRLTPMAIASAVASVSAPPLARLIGARAVVAGGVGVAGIGMITIGITPGTLALPIVLIALVLIGAGAGSLAIASAMVMANSPEEKAGNAGALEETSYELGAVLGVAILGSISAILYRAEFATGTAFTGLDPALGLEAQESLGAAIAISGEAGLPDLATEAGVAFTHSMQTTGLIGGSLMIAVAAVVFCVTPKGTQVSGGSH</sequence>
<dbReference type="Pfam" id="PF07690">
    <property type="entry name" value="MFS_1"/>
    <property type="match status" value="1"/>
</dbReference>
<feature type="transmembrane region" description="Helical" evidence="7">
    <location>
        <begin position="487"/>
        <end position="505"/>
    </location>
</feature>
<feature type="transmembrane region" description="Helical" evidence="7">
    <location>
        <begin position="176"/>
        <end position="197"/>
    </location>
</feature>
<feature type="transmembrane region" description="Helical" evidence="7">
    <location>
        <begin position="414"/>
        <end position="433"/>
    </location>
</feature>
<organism evidence="9 10">
    <name type="scientific">Leucobacter tardus</name>
    <dbReference type="NCBI Taxonomy" id="501483"/>
    <lineage>
        <taxon>Bacteria</taxon>
        <taxon>Bacillati</taxon>
        <taxon>Actinomycetota</taxon>
        <taxon>Actinomycetes</taxon>
        <taxon>Micrococcales</taxon>
        <taxon>Microbacteriaceae</taxon>
        <taxon>Leucobacter</taxon>
    </lineage>
</organism>
<dbReference type="GO" id="GO:0005886">
    <property type="term" value="C:plasma membrane"/>
    <property type="evidence" value="ECO:0007669"/>
    <property type="project" value="UniProtKB-SubCell"/>
</dbReference>
<comment type="subcellular location">
    <subcellularLocation>
        <location evidence="1">Cell membrane</location>
        <topology evidence="1">Multi-pass membrane protein</topology>
    </subcellularLocation>
</comment>
<dbReference type="AlphaFoldDB" id="A0A939QEM7"/>
<evidence type="ECO:0000256" key="4">
    <source>
        <dbReference type="ARBA" id="ARBA00022692"/>
    </source>
</evidence>
<proteinExistence type="predicted"/>
<dbReference type="Gene3D" id="1.20.1720.10">
    <property type="entry name" value="Multidrug resistance protein D"/>
    <property type="match status" value="1"/>
</dbReference>
<evidence type="ECO:0000256" key="2">
    <source>
        <dbReference type="ARBA" id="ARBA00022448"/>
    </source>
</evidence>
<name>A0A939QEM7_9MICO</name>
<keyword evidence="3" id="KW-1003">Cell membrane</keyword>
<feature type="transmembrane region" description="Helical" evidence="7">
    <location>
        <begin position="89"/>
        <end position="107"/>
    </location>
</feature>
<evidence type="ECO:0000256" key="1">
    <source>
        <dbReference type="ARBA" id="ARBA00004651"/>
    </source>
</evidence>
<keyword evidence="4 7" id="KW-0812">Transmembrane</keyword>
<feature type="transmembrane region" description="Helical" evidence="7">
    <location>
        <begin position="113"/>
        <end position="139"/>
    </location>
</feature>
<dbReference type="RefSeq" id="WP_208240466.1">
    <property type="nucleotide sequence ID" value="NZ_BAAAQU010000002.1"/>
</dbReference>
<gene>
    <name evidence="9" type="ORF">J4H85_12025</name>
</gene>
<feature type="transmembrane region" description="Helical" evidence="7">
    <location>
        <begin position="314"/>
        <end position="336"/>
    </location>
</feature>
<keyword evidence="5 7" id="KW-1133">Transmembrane helix</keyword>
<dbReference type="InterPro" id="IPR011701">
    <property type="entry name" value="MFS"/>
</dbReference>
<feature type="transmembrane region" description="Helical" evidence="7">
    <location>
        <begin position="21"/>
        <end position="45"/>
    </location>
</feature>
<dbReference type="PANTHER" id="PTHR42718">
    <property type="entry name" value="MAJOR FACILITATOR SUPERFAMILY MULTIDRUG TRANSPORTER MFSC"/>
    <property type="match status" value="1"/>
</dbReference>
<keyword evidence="2" id="KW-0813">Transport</keyword>
<evidence type="ECO:0000256" key="3">
    <source>
        <dbReference type="ARBA" id="ARBA00022475"/>
    </source>
</evidence>
<comment type="caution">
    <text evidence="9">The sequence shown here is derived from an EMBL/GenBank/DDBJ whole genome shotgun (WGS) entry which is preliminary data.</text>
</comment>
<evidence type="ECO:0000256" key="7">
    <source>
        <dbReference type="SAM" id="Phobius"/>
    </source>
</evidence>
<keyword evidence="6 7" id="KW-0472">Membrane</keyword>
<reference evidence="9" key="1">
    <citation type="submission" date="2021-03" db="EMBL/GenBank/DDBJ databases">
        <title>Leucobacter chromiisoli sp. nov., isolated from chromium-containing soil of chemical plant.</title>
        <authorList>
            <person name="Xu Z."/>
        </authorList>
    </citation>
    <scope>NUCLEOTIDE SEQUENCE</scope>
    <source>
        <strain evidence="9">K 70/01</strain>
    </source>
</reference>
<protein>
    <submittedName>
        <fullName evidence="9">MFS transporter</fullName>
    </submittedName>
</protein>
<accession>A0A939QEM7</accession>
<dbReference type="InterPro" id="IPR036259">
    <property type="entry name" value="MFS_trans_sf"/>
</dbReference>
<evidence type="ECO:0000313" key="9">
    <source>
        <dbReference type="EMBL" id="MBO2990722.1"/>
    </source>
</evidence>
<feature type="transmembrane region" description="Helical" evidence="7">
    <location>
        <begin position="240"/>
        <end position="258"/>
    </location>
</feature>
<dbReference type="InterPro" id="IPR020846">
    <property type="entry name" value="MFS_dom"/>
</dbReference>
<dbReference type="SUPFAM" id="SSF103473">
    <property type="entry name" value="MFS general substrate transporter"/>
    <property type="match status" value="1"/>
</dbReference>
<dbReference type="PRINTS" id="PR01036">
    <property type="entry name" value="TCRTETB"/>
</dbReference>
<dbReference type="CDD" id="cd17321">
    <property type="entry name" value="MFS_MMR_MDR_like"/>
    <property type="match status" value="1"/>
</dbReference>
<feature type="transmembrane region" description="Helical" evidence="7">
    <location>
        <begin position="151"/>
        <end position="170"/>
    </location>
</feature>
<evidence type="ECO:0000313" key="10">
    <source>
        <dbReference type="Proteomes" id="UP000668403"/>
    </source>
</evidence>
<dbReference type="GO" id="GO:0022857">
    <property type="term" value="F:transmembrane transporter activity"/>
    <property type="evidence" value="ECO:0007669"/>
    <property type="project" value="InterPro"/>
</dbReference>
<feature type="transmembrane region" description="Helical" evidence="7">
    <location>
        <begin position="367"/>
        <end position="393"/>
    </location>
</feature>
<dbReference type="PANTHER" id="PTHR42718:SF47">
    <property type="entry name" value="METHYL VIOLOGEN RESISTANCE PROTEIN SMVA"/>
    <property type="match status" value="1"/>
</dbReference>
<feature type="transmembrane region" description="Helical" evidence="7">
    <location>
        <begin position="278"/>
        <end position="302"/>
    </location>
</feature>
<evidence type="ECO:0000256" key="6">
    <source>
        <dbReference type="ARBA" id="ARBA00023136"/>
    </source>
</evidence>
<feature type="domain" description="Major facilitator superfamily (MFS) profile" evidence="8">
    <location>
        <begin position="23"/>
        <end position="509"/>
    </location>
</feature>
<dbReference type="EMBL" id="JAGFBF010000005">
    <property type="protein sequence ID" value="MBO2990722.1"/>
    <property type="molecule type" value="Genomic_DNA"/>
</dbReference>
<dbReference type="Proteomes" id="UP000668403">
    <property type="component" value="Unassembled WGS sequence"/>
</dbReference>
<dbReference type="Gene3D" id="1.20.1250.20">
    <property type="entry name" value="MFS general substrate transporter like domains"/>
    <property type="match status" value="1"/>
</dbReference>
<dbReference type="PROSITE" id="PS50850">
    <property type="entry name" value="MFS"/>
    <property type="match status" value="1"/>
</dbReference>
<keyword evidence="10" id="KW-1185">Reference proteome</keyword>